<reference evidence="2 3" key="1">
    <citation type="submission" date="2018-08" db="EMBL/GenBank/DDBJ databases">
        <title>A genome reference for cultivated species of the human gut microbiota.</title>
        <authorList>
            <person name="Zou Y."/>
            <person name="Xue W."/>
            <person name="Luo G."/>
        </authorList>
    </citation>
    <scope>NUCLEOTIDE SEQUENCE [LARGE SCALE GENOMIC DNA]</scope>
    <source>
        <strain evidence="2 3">AF12-8</strain>
    </source>
</reference>
<evidence type="ECO:0000313" key="2">
    <source>
        <dbReference type="EMBL" id="RGW32532.1"/>
    </source>
</evidence>
<protein>
    <submittedName>
        <fullName evidence="2">CPBP family intramembrane metalloprotease</fullName>
    </submittedName>
</protein>
<dbReference type="GO" id="GO:0006508">
    <property type="term" value="P:proteolysis"/>
    <property type="evidence" value="ECO:0007669"/>
    <property type="project" value="UniProtKB-KW"/>
</dbReference>
<feature type="domain" description="CAAX prenyl protease 2/Lysostaphin resistance protein A-like" evidence="1">
    <location>
        <begin position="9"/>
        <end position="42"/>
    </location>
</feature>
<name>A0A413B3Y7_9FIRM</name>
<evidence type="ECO:0000259" key="1">
    <source>
        <dbReference type="Pfam" id="PF02517"/>
    </source>
</evidence>
<accession>A0A413B3Y7</accession>
<dbReference type="EMBL" id="QSAE01000132">
    <property type="protein sequence ID" value="RGW32532.1"/>
    <property type="molecule type" value="Genomic_DNA"/>
</dbReference>
<evidence type="ECO:0000313" key="3">
    <source>
        <dbReference type="Proteomes" id="UP000286581"/>
    </source>
</evidence>
<dbReference type="GO" id="GO:0004175">
    <property type="term" value="F:endopeptidase activity"/>
    <property type="evidence" value="ECO:0007669"/>
    <property type="project" value="UniProtKB-ARBA"/>
</dbReference>
<dbReference type="Pfam" id="PF02517">
    <property type="entry name" value="Rce1-like"/>
    <property type="match status" value="1"/>
</dbReference>
<keyword evidence="2" id="KW-0378">Hydrolase</keyword>
<dbReference type="GO" id="GO:0008237">
    <property type="term" value="F:metallopeptidase activity"/>
    <property type="evidence" value="ECO:0007669"/>
    <property type="project" value="UniProtKB-KW"/>
</dbReference>
<proteinExistence type="predicted"/>
<dbReference type="GO" id="GO:0080120">
    <property type="term" value="P:CAAX-box protein maturation"/>
    <property type="evidence" value="ECO:0007669"/>
    <property type="project" value="UniProtKB-ARBA"/>
</dbReference>
<dbReference type="InterPro" id="IPR003675">
    <property type="entry name" value="Rce1/LyrA-like_dom"/>
</dbReference>
<organism evidence="2 3">
    <name type="scientific">Agathobacter rectalis</name>
    <dbReference type="NCBI Taxonomy" id="39491"/>
    <lineage>
        <taxon>Bacteria</taxon>
        <taxon>Bacillati</taxon>
        <taxon>Bacillota</taxon>
        <taxon>Clostridia</taxon>
        <taxon>Lachnospirales</taxon>
        <taxon>Lachnospiraceae</taxon>
        <taxon>Agathobacter</taxon>
    </lineage>
</organism>
<dbReference type="AlphaFoldDB" id="A0A413B3Y7"/>
<sequence>MYGILCLQSIQYVLAGIAFCLVYIKRGNVVFGIAVHMSINLMHNLMYLVNQ</sequence>
<dbReference type="Proteomes" id="UP000286581">
    <property type="component" value="Unassembled WGS sequence"/>
</dbReference>
<gene>
    <name evidence="2" type="ORF">DWV78_16565</name>
</gene>
<comment type="caution">
    <text evidence="2">The sequence shown here is derived from an EMBL/GenBank/DDBJ whole genome shotgun (WGS) entry which is preliminary data.</text>
</comment>
<keyword evidence="2" id="KW-0482">Metalloprotease</keyword>
<keyword evidence="2" id="KW-0645">Protease</keyword>
<dbReference type="RefSeq" id="WP_138305217.1">
    <property type="nucleotide sequence ID" value="NZ_JAQLYC010000013.1"/>
</dbReference>